<sequence length="1226" mass="139705">MKILSLRLKNLNSLKGEWKIDFTQPPFCDNALFAITGPTGAGKTTLLDAICLALYHKTPRLAVGPTQNDLMTNHTAESLAEVEFEVQGIGYRAFWSQRRAKGLADGNLQAPKVELAYLSDGKIITDKVRDKLEAIAQITGLDFGRFTKSMMLSQGEFAAFLNAEPNERAELLEELTGTEIYGQISERVFLRHKEAKSELDALYARFEGVRLLGDEELNSLREQAQQLHQQEQVLEQQIQQLTNDGQWLAQQDDYRQQLSTAQRQLTDAQDELQKSADRLERLRQSEPAEKLNPLYGERQRLRDETRELEQTLVRLTTETERLRLNVTQSQRACEQEEKTLSAMLIEHEQTRTLIDERIAPLDLHIAARRQELEQWTAQRVELTGQKQNASSAHAAQLAQSGTLERRQSDLEDYFSRHKQHAQWGENLPLWQSLMEELTRQKAELVLLAQDVEQRRQDRENLERAFTQTSQEQQEEQTRLQSQQEAFERLQKQHHALAAECDLASLRKRRTALANAREGAREQRQLQARYLETQARRSALGERQALLMVDIEQQKVRRATNRRELEDKQAHLADLETLHQQEVLLARFAQERAQLKSGTPCPLCGALEHPLNEKSGAHSDNGSAERLAALKADVQRLHDDDVRLLSQIQAREDEVQRLRLEATALDRSLTEAQSQWQTLGQTSEATFSIEDERGLNDHLSALLLHEQALEENLSRLEQAEKDLQQQKERLNQHAVSLKEAQQRVTLLAQDLAHRAQQSQQSEERLKSAGDKYQSRLEQLRQRLEKHSLPLPLPEGYADWLSAREGEWRQWQTHRAESAELEQQAVALNGDLLAQRERISLIQAQLQDIDERLAAGQKEVERLTEERLALFGERTTAEALREMTKARAEREQALAQTRQRWQQNNSELQSMSGRLSALDLQLRQSRERLTKLETLFLQALNASVFSDEDAFLAARLSDEERLSLNALKERLATAFAQATALVQSAEQRLLQHVETPPAHLPHGETRQTIAERLAQLSQEIRANGVLQGEVRQKLTEDGLARERQGELQALIARHQKNLDDWSTLNALIGASDGAKFRRFAQGLTLDHLVYLANLQLERLHGRYQLQRKSDGALEMQVIDTWQADSVRDTRTLSGGESFLVSLSLALALSDLVSHKTRIDSLFLDEGFGTLDSETLDIALDALDNLNASGKTIGVISHIDAMKERIPVQINVKKVNGLGVSRLDEKFRN</sequence>
<feature type="region of interest" description="Disordered" evidence="2">
    <location>
        <begin position="384"/>
        <end position="403"/>
    </location>
</feature>
<dbReference type="Pfam" id="PF13558">
    <property type="entry name" value="SbcC_Walker_B"/>
    <property type="match status" value="1"/>
</dbReference>
<organism evidence="4 5">
    <name type="scientific">Leminorella grimontii</name>
    <dbReference type="NCBI Taxonomy" id="82981"/>
    <lineage>
        <taxon>Bacteria</taxon>
        <taxon>Pseudomonadati</taxon>
        <taxon>Pseudomonadota</taxon>
        <taxon>Gammaproteobacteria</taxon>
        <taxon>Enterobacterales</taxon>
        <taxon>Budviciaceae</taxon>
        <taxon>Leminorella</taxon>
    </lineage>
</organism>
<dbReference type="PANTHER" id="PTHR32114:SF2">
    <property type="entry name" value="ABC TRANSPORTER ABCH.3"/>
    <property type="match status" value="1"/>
</dbReference>
<dbReference type="InterPro" id="IPR027417">
    <property type="entry name" value="P-loop_NTPase"/>
</dbReference>
<feature type="domain" description="Rad50/SbcC-type AAA" evidence="3">
    <location>
        <begin position="5"/>
        <end position="273"/>
    </location>
</feature>
<feature type="coiled-coil region" evidence="1">
    <location>
        <begin position="647"/>
        <end position="674"/>
    </location>
</feature>
<dbReference type="Proteomes" id="UP001058124">
    <property type="component" value="Unassembled WGS sequence"/>
</dbReference>
<evidence type="ECO:0000256" key="1">
    <source>
        <dbReference type="SAM" id="Coils"/>
    </source>
</evidence>
<dbReference type="Pfam" id="PF13476">
    <property type="entry name" value="AAA_23"/>
    <property type="match status" value="1"/>
</dbReference>
<keyword evidence="5" id="KW-1185">Reference proteome</keyword>
<dbReference type="EMBL" id="BRLH01000001">
    <property type="protein sequence ID" value="GKX54764.1"/>
    <property type="molecule type" value="Genomic_DNA"/>
</dbReference>
<evidence type="ECO:0000259" key="3">
    <source>
        <dbReference type="Pfam" id="PF13476"/>
    </source>
</evidence>
<proteinExistence type="predicted"/>
<accession>A0AAV5N152</accession>
<dbReference type="RefSeq" id="WP_027273293.1">
    <property type="nucleotide sequence ID" value="NZ_BRLH01000001.1"/>
</dbReference>
<comment type="caution">
    <text evidence="4">The sequence shown here is derived from an EMBL/GenBank/DDBJ whole genome shotgun (WGS) entry which is preliminary data.</text>
</comment>
<dbReference type="PANTHER" id="PTHR32114">
    <property type="entry name" value="ABC TRANSPORTER ABCH.3"/>
    <property type="match status" value="1"/>
</dbReference>
<feature type="coiled-coil region" evidence="1">
    <location>
        <begin position="217"/>
        <end position="325"/>
    </location>
</feature>
<evidence type="ECO:0000313" key="4">
    <source>
        <dbReference type="EMBL" id="GKX54764.1"/>
    </source>
</evidence>
<keyword evidence="1" id="KW-0175">Coiled coil</keyword>
<feature type="region of interest" description="Disordered" evidence="2">
    <location>
        <begin position="464"/>
        <end position="483"/>
    </location>
</feature>
<feature type="compositionally biased region" description="Low complexity" evidence="2">
    <location>
        <begin position="387"/>
        <end position="400"/>
    </location>
</feature>
<dbReference type="Gene3D" id="3.40.50.300">
    <property type="entry name" value="P-loop containing nucleotide triphosphate hydrolases"/>
    <property type="match status" value="2"/>
</dbReference>
<evidence type="ECO:0000313" key="5">
    <source>
        <dbReference type="Proteomes" id="UP001058124"/>
    </source>
</evidence>
<evidence type="ECO:0000256" key="2">
    <source>
        <dbReference type="SAM" id="MobiDB-lite"/>
    </source>
</evidence>
<dbReference type="GO" id="GO:0016887">
    <property type="term" value="F:ATP hydrolysis activity"/>
    <property type="evidence" value="ECO:0007669"/>
    <property type="project" value="InterPro"/>
</dbReference>
<dbReference type="SUPFAM" id="SSF52540">
    <property type="entry name" value="P-loop containing nucleoside triphosphate hydrolases"/>
    <property type="match status" value="1"/>
</dbReference>
<reference evidence="4" key="1">
    <citation type="submission" date="2022-06" db="EMBL/GenBank/DDBJ databases">
        <title>Draft genome sequences of Leminorella grimontii str. JCM5902.</title>
        <authorList>
            <person name="Wakabayashi Y."/>
            <person name="Kojima K."/>
        </authorList>
    </citation>
    <scope>NUCLEOTIDE SEQUENCE</scope>
    <source>
        <strain evidence="4">JCM 5902</strain>
    </source>
</reference>
<feature type="coiled-coil region" evidence="1">
    <location>
        <begin position="698"/>
        <end position="781"/>
    </location>
</feature>
<protein>
    <recommendedName>
        <fullName evidence="3">Rad50/SbcC-type AAA domain-containing protein</fullName>
    </recommendedName>
</protein>
<feature type="coiled-coil region" evidence="1">
    <location>
        <begin position="844"/>
        <end position="933"/>
    </location>
</feature>
<name>A0AAV5N152_9GAMM</name>
<dbReference type="GO" id="GO:0006302">
    <property type="term" value="P:double-strand break repair"/>
    <property type="evidence" value="ECO:0007669"/>
    <property type="project" value="InterPro"/>
</dbReference>
<dbReference type="AlphaFoldDB" id="A0AAV5N152"/>
<dbReference type="InterPro" id="IPR038729">
    <property type="entry name" value="Rad50/SbcC_AAA"/>
</dbReference>
<gene>
    <name evidence="4" type="ORF">SOASR030_08760</name>
</gene>